<reference evidence="1 2" key="1">
    <citation type="submission" date="2016-01" db="EMBL/GenBank/DDBJ databases">
        <title>Draft Genome Sequences of Seven Thermophilic Sporeformers Isolated from Foods.</title>
        <authorList>
            <person name="Berendsen E.M."/>
            <person name="Wells-Bennik M.H."/>
            <person name="Krawcyk A.O."/>
            <person name="De Jong A."/>
            <person name="Holsappel S."/>
            <person name="Eijlander R.T."/>
            <person name="Kuipers O.P."/>
        </authorList>
    </citation>
    <scope>NUCLEOTIDE SEQUENCE [LARGE SCALE GENOMIC DNA]</scope>
    <source>
        <strain evidence="1 2">B4110</strain>
    </source>
</reference>
<evidence type="ECO:0000313" key="2">
    <source>
        <dbReference type="Proteomes" id="UP000075324"/>
    </source>
</evidence>
<comment type="caution">
    <text evidence="1">The sequence shown here is derived from an EMBL/GenBank/DDBJ whole genome shotgun (WGS) entry which is preliminary data.</text>
</comment>
<name>A0A150N6A1_9BACL</name>
<sequence>MGFTIIFFIYFPFDYEGSLLHLLRKDRLAAYLFCVRYLAGFDFCFELSKR</sequence>
<protein>
    <submittedName>
        <fullName evidence="1">Uncharacterized protein</fullName>
    </submittedName>
</protein>
<dbReference type="EMBL" id="LQYW01000019">
    <property type="protein sequence ID" value="KYD32240.1"/>
    <property type="molecule type" value="Genomic_DNA"/>
</dbReference>
<gene>
    <name evidence="1" type="ORF">B4110_1050</name>
</gene>
<dbReference type="AlphaFoldDB" id="A0A150N6A1"/>
<proteinExistence type="predicted"/>
<evidence type="ECO:0000313" key="1">
    <source>
        <dbReference type="EMBL" id="KYD32240.1"/>
    </source>
</evidence>
<accession>A0A150N6A1</accession>
<organism evidence="1 2">
    <name type="scientific">Parageobacillus toebii</name>
    <dbReference type="NCBI Taxonomy" id="153151"/>
    <lineage>
        <taxon>Bacteria</taxon>
        <taxon>Bacillati</taxon>
        <taxon>Bacillota</taxon>
        <taxon>Bacilli</taxon>
        <taxon>Bacillales</taxon>
        <taxon>Anoxybacillaceae</taxon>
        <taxon>Parageobacillus</taxon>
    </lineage>
</organism>
<dbReference type="Proteomes" id="UP000075324">
    <property type="component" value="Unassembled WGS sequence"/>
</dbReference>